<reference evidence="2 3" key="1">
    <citation type="submission" date="2024-12" db="EMBL/GenBank/DDBJ databases">
        <title>The coexistence of Mycolicibacterium septicum and Mycolicibacterium nivoides in clinical samples.</title>
        <authorList>
            <person name="Wang C."/>
            <person name="Feng Y."/>
            <person name="Zong Z."/>
        </authorList>
    </citation>
    <scope>NUCLEOTIDE SEQUENCE [LARGE SCALE GENOMIC DNA]</scope>
    <source>
        <strain evidence="2 3">120310</strain>
    </source>
</reference>
<feature type="domain" description="VOC" evidence="1">
    <location>
        <begin position="7"/>
        <end position="146"/>
    </location>
</feature>
<dbReference type="Gene3D" id="3.10.180.10">
    <property type="entry name" value="2,3-Dihydroxybiphenyl 1,2-Dioxygenase, domain 1"/>
    <property type="match status" value="1"/>
</dbReference>
<protein>
    <submittedName>
        <fullName evidence="2">VOC family protein</fullName>
    </submittedName>
</protein>
<organism evidence="2 3">
    <name type="scientific">Mycolicibacterium septicum</name>
    <dbReference type="NCBI Taxonomy" id="98668"/>
    <lineage>
        <taxon>Bacteria</taxon>
        <taxon>Bacillati</taxon>
        <taxon>Actinomycetota</taxon>
        <taxon>Actinomycetes</taxon>
        <taxon>Mycobacteriales</taxon>
        <taxon>Mycobacteriaceae</taxon>
        <taxon>Mycolicibacterium</taxon>
    </lineage>
</organism>
<dbReference type="RefSeq" id="WP_409548749.1">
    <property type="nucleotide sequence ID" value="NZ_JBKBDE010000001.1"/>
</dbReference>
<accession>A0ABW9LSD6</accession>
<evidence type="ECO:0000259" key="1">
    <source>
        <dbReference type="PROSITE" id="PS51819"/>
    </source>
</evidence>
<dbReference type="EMBL" id="JBKBDE010000001">
    <property type="protein sequence ID" value="MFN6549882.1"/>
    <property type="molecule type" value="Genomic_DNA"/>
</dbReference>
<sequence length="174" mass="19633">MSRFFGNITQIAYVVRDIHASMDNWVRHGVGPWFYIEDVQTDYFRYRGQDSDMKMSVAIANSGDMQIELIQPRNDAPSVYKDFLDSGREGAQHIAYWTTEFQDLYDRALAAGYTVAQEGSIGGEQGRFAYLDTEFDQGTVIEISDISGPKGQMFAYVRDVAATWDGTDPIRVLG</sequence>
<dbReference type="InterPro" id="IPR037523">
    <property type="entry name" value="VOC_core"/>
</dbReference>
<dbReference type="Pfam" id="PF13669">
    <property type="entry name" value="Glyoxalase_4"/>
    <property type="match status" value="1"/>
</dbReference>
<gene>
    <name evidence="2" type="ORF">ACK4CP_05745</name>
</gene>
<dbReference type="InterPro" id="IPR029068">
    <property type="entry name" value="Glyas_Bleomycin-R_OHBP_Dase"/>
</dbReference>
<keyword evidence="3" id="KW-1185">Reference proteome</keyword>
<name>A0ABW9LSD6_9MYCO</name>
<dbReference type="Proteomes" id="UP001635817">
    <property type="component" value="Unassembled WGS sequence"/>
</dbReference>
<proteinExistence type="predicted"/>
<comment type="caution">
    <text evidence="2">The sequence shown here is derived from an EMBL/GenBank/DDBJ whole genome shotgun (WGS) entry which is preliminary data.</text>
</comment>
<dbReference type="SUPFAM" id="SSF54593">
    <property type="entry name" value="Glyoxalase/Bleomycin resistance protein/Dihydroxybiphenyl dioxygenase"/>
    <property type="match status" value="1"/>
</dbReference>
<evidence type="ECO:0000313" key="2">
    <source>
        <dbReference type="EMBL" id="MFN6549882.1"/>
    </source>
</evidence>
<dbReference type="PROSITE" id="PS51819">
    <property type="entry name" value="VOC"/>
    <property type="match status" value="1"/>
</dbReference>
<evidence type="ECO:0000313" key="3">
    <source>
        <dbReference type="Proteomes" id="UP001635817"/>
    </source>
</evidence>